<organism evidence="2 3">
    <name type="scientific">Digitaria exilis</name>
    <dbReference type="NCBI Taxonomy" id="1010633"/>
    <lineage>
        <taxon>Eukaryota</taxon>
        <taxon>Viridiplantae</taxon>
        <taxon>Streptophyta</taxon>
        <taxon>Embryophyta</taxon>
        <taxon>Tracheophyta</taxon>
        <taxon>Spermatophyta</taxon>
        <taxon>Magnoliopsida</taxon>
        <taxon>Liliopsida</taxon>
        <taxon>Poales</taxon>
        <taxon>Poaceae</taxon>
        <taxon>PACMAD clade</taxon>
        <taxon>Panicoideae</taxon>
        <taxon>Panicodae</taxon>
        <taxon>Paniceae</taxon>
        <taxon>Anthephorinae</taxon>
        <taxon>Digitaria</taxon>
    </lineage>
</organism>
<name>A0A835BX82_9POAL</name>
<evidence type="ECO:0000313" key="2">
    <source>
        <dbReference type="EMBL" id="KAF8718467.1"/>
    </source>
</evidence>
<feature type="region of interest" description="Disordered" evidence="1">
    <location>
        <begin position="13"/>
        <end position="32"/>
    </location>
</feature>
<evidence type="ECO:0000256" key="1">
    <source>
        <dbReference type="SAM" id="MobiDB-lite"/>
    </source>
</evidence>
<sequence>MLRCIYSRGRAASSDEVAAPRRSRARPSSAVWKDPERGHAYLNRVEQQILGQARRSADGRHSLQDQRAQARLPRRMWRDIVLGRRTPTRTCLPHLAFPDTVDRIKQS</sequence>
<proteinExistence type="predicted"/>
<reference evidence="2" key="1">
    <citation type="submission" date="2020-07" db="EMBL/GenBank/DDBJ databases">
        <title>Genome sequence and genetic diversity analysis of an under-domesticated orphan crop, white fonio (Digitaria exilis).</title>
        <authorList>
            <person name="Bennetzen J.L."/>
            <person name="Chen S."/>
            <person name="Ma X."/>
            <person name="Wang X."/>
            <person name="Yssel A.E.J."/>
            <person name="Chaluvadi S.R."/>
            <person name="Johnson M."/>
            <person name="Gangashetty P."/>
            <person name="Hamidou F."/>
            <person name="Sanogo M.D."/>
            <person name="Zwaenepoel A."/>
            <person name="Wallace J."/>
            <person name="Van De Peer Y."/>
            <person name="Van Deynze A."/>
        </authorList>
    </citation>
    <scope>NUCLEOTIDE SEQUENCE</scope>
    <source>
        <tissue evidence="2">Leaves</tissue>
    </source>
</reference>
<protein>
    <submittedName>
        <fullName evidence="2">Uncharacterized protein</fullName>
    </submittedName>
</protein>
<evidence type="ECO:0000313" key="3">
    <source>
        <dbReference type="Proteomes" id="UP000636709"/>
    </source>
</evidence>
<dbReference type="AlphaFoldDB" id="A0A835BX82"/>
<dbReference type="Proteomes" id="UP000636709">
    <property type="component" value="Unassembled WGS sequence"/>
</dbReference>
<gene>
    <name evidence="2" type="ORF">HU200_025233</name>
</gene>
<comment type="caution">
    <text evidence="2">The sequence shown here is derived from an EMBL/GenBank/DDBJ whole genome shotgun (WGS) entry which is preliminary data.</text>
</comment>
<accession>A0A835BX82</accession>
<keyword evidence="3" id="KW-1185">Reference proteome</keyword>
<dbReference type="EMBL" id="JACEFO010001708">
    <property type="protein sequence ID" value="KAF8718467.1"/>
    <property type="molecule type" value="Genomic_DNA"/>
</dbReference>